<dbReference type="Proteomes" id="UP000823935">
    <property type="component" value="Unassembled WGS sequence"/>
</dbReference>
<dbReference type="PANTHER" id="PTHR35848">
    <property type="entry name" value="OXALATE-BINDING PROTEIN"/>
    <property type="match status" value="1"/>
</dbReference>
<proteinExistence type="predicted"/>
<dbReference type="InterPro" id="IPR014710">
    <property type="entry name" value="RmlC-like_jellyroll"/>
</dbReference>
<dbReference type="CDD" id="cd02221">
    <property type="entry name" value="cupin_TM1287-like"/>
    <property type="match status" value="1"/>
</dbReference>
<dbReference type="AlphaFoldDB" id="A0A9D1EVG8"/>
<reference evidence="3" key="2">
    <citation type="journal article" date="2021" name="PeerJ">
        <title>Extensive microbial diversity within the chicken gut microbiome revealed by metagenomics and culture.</title>
        <authorList>
            <person name="Gilroy R."/>
            <person name="Ravi A."/>
            <person name="Getino M."/>
            <person name="Pursley I."/>
            <person name="Horton D.L."/>
            <person name="Alikhan N.F."/>
            <person name="Baker D."/>
            <person name="Gharbi K."/>
            <person name="Hall N."/>
            <person name="Watson M."/>
            <person name="Adriaenssens E.M."/>
            <person name="Foster-Nyarko E."/>
            <person name="Jarju S."/>
            <person name="Secka A."/>
            <person name="Antonio M."/>
            <person name="Oren A."/>
            <person name="Chaudhuri R.R."/>
            <person name="La Ragione R."/>
            <person name="Hildebrand F."/>
            <person name="Pallen M.J."/>
        </authorList>
    </citation>
    <scope>NUCLEOTIDE SEQUENCE</scope>
    <source>
        <strain evidence="3">CHK190-19873</strain>
    </source>
</reference>
<evidence type="ECO:0000256" key="1">
    <source>
        <dbReference type="ARBA" id="ARBA00022723"/>
    </source>
</evidence>
<dbReference type="InterPro" id="IPR051610">
    <property type="entry name" value="GPI/OXD"/>
</dbReference>
<protein>
    <submittedName>
        <fullName evidence="3">Cupin domain-containing protein</fullName>
    </submittedName>
</protein>
<dbReference type="SUPFAM" id="SSF51182">
    <property type="entry name" value="RmlC-like cupins"/>
    <property type="match status" value="1"/>
</dbReference>
<accession>A0A9D1EVG8</accession>
<dbReference type="InterPro" id="IPR013096">
    <property type="entry name" value="Cupin_2"/>
</dbReference>
<comment type="caution">
    <text evidence="3">The sequence shown here is derived from an EMBL/GenBank/DDBJ whole genome shotgun (WGS) entry which is preliminary data.</text>
</comment>
<dbReference type="GO" id="GO:0046872">
    <property type="term" value="F:metal ion binding"/>
    <property type="evidence" value="ECO:0007669"/>
    <property type="project" value="UniProtKB-KW"/>
</dbReference>
<evidence type="ECO:0000259" key="2">
    <source>
        <dbReference type="Pfam" id="PF07883"/>
    </source>
</evidence>
<organism evidence="3 4">
    <name type="scientific">Candidatus Limivivens intestinipullorum</name>
    <dbReference type="NCBI Taxonomy" id="2840858"/>
    <lineage>
        <taxon>Bacteria</taxon>
        <taxon>Bacillati</taxon>
        <taxon>Bacillota</taxon>
        <taxon>Clostridia</taxon>
        <taxon>Lachnospirales</taxon>
        <taxon>Lachnospiraceae</taxon>
        <taxon>Lachnospiraceae incertae sedis</taxon>
        <taxon>Candidatus Limivivens</taxon>
    </lineage>
</organism>
<dbReference type="InterPro" id="IPR011051">
    <property type="entry name" value="RmlC_Cupin_sf"/>
</dbReference>
<dbReference type="Pfam" id="PF07883">
    <property type="entry name" value="Cupin_2"/>
    <property type="match status" value="1"/>
</dbReference>
<evidence type="ECO:0000313" key="3">
    <source>
        <dbReference type="EMBL" id="HIS32406.1"/>
    </source>
</evidence>
<dbReference type="PANTHER" id="PTHR35848:SF6">
    <property type="entry name" value="CUPIN TYPE-2 DOMAIN-CONTAINING PROTEIN"/>
    <property type="match status" value="1"/>
</dbReference>
<feature type="domain" description="Cupin type-2" evidence="2">
    <location>
        <begin position="39"/>
        <end position="105"/>
    </location>
</feature>
<evidence type="ECO:0000313" key="4">
    <source>
        <dbReference type="Proteomes" id="UP000823935"/>
    </source>
</evidence>
<keyword evidence="1" id="KW-0479">Metal-binding</keyword>
<dbReference type="Gene3D" id="2.60.120.10">
    <property type="entry name" value="Jelly Rolls"/>
    <property type="match status" value="1"/>
</dbReference>
<name>A0A9D1EVG8_9FIRM</name>
<reference evidence="3" key="1">
    <citation type="submission" date="2020-10" db="EMBL/GenBank/DDBJ databases">
        <authorList>
            <person name="Gilroy R."/>
        </authorList>
    </citation>
    <scope>NUCLEOTIDE SEQUENCE</scope>
    <source>
        <strain evidence="3">CHK190-19873</strain>
    </source>
</reference>
<gene>
    <name evidence="3" type="ORF">IAB44_12815</name>
</gene>
<sequence>MKTRTERIENMCGGKGHVIIEHILGEPELHGKCGLYAKVTLEPGCSLGRHTHTKESETYYILSGSGIYDDNGSVRPVFAGDVTYTPDGSFHALVNAGDTDLVFMALIILD</sequence>
<dbReference type="EMBL" id="DVIQ01000079">
    <property type="protein sequence ID" value="HIS32406.1"/>
    <property type="molecule type" value="Genomic_DNA"/>
</dbReference>